<dbReference type="eggNOG" id="ENOG5032Z3E">
    <property type="taxonomic scope" value="Bacteria"/>
</dbReference>
<keyword evidence="2" id="KW-1185">Reference proteome</keyword>
<dbReference type="EMBL" id="CP002542">
    <property type="protein sequence ID" value="AEA42568.1"/>
    <property type="molecule type" value="Genomic_DNA"/>
</dbReference>
<reference evidence="1 2" key="1">
    <citation type="journal article" date="2011" name="Stand. Genomic Sci.">
        <title>Complete genome sequence of the gliding freshwater bacterium Fluviicola taffensis type strain (RW262).</title>
        <authorList>
            <person name="Woyke T."/>
            <person name="Chertkov O."/>
            <person name="Lapidus A."/>
            <person name="Nolan M."/>
            <person name="Lucas S."/>
            <person name="Del Rio T.G."/>
            <person name="Tice H."/>
            <person name="Cheng J.F."/>
            <person name="Tapia R."/>
            <person name="Han C."/>
            <person name="Goodwin L."/>
            <person name="Pitluck S."/>
            <person name="Liolios K."/>
            <person name="Pagani I."/>
            <person name="Ivanova N."/>
            <person name="Huntemann M."/>
            <person name="Mavromatis K."/>
            <person name="Mikhailova N."/>
            <person name="Pati A."/>
            <person name="Chen A."/>
            <person name="Palaniappan K."/>
            <person name="Land M."/>
            <person name="Hauser L."/>
            <person name="Brambilla E.M."/>
            <person name="Rohde M."/>
            <person name="Mwirichia R."/>
            <person name="Sikorski J."/>
            <person name="Tindall B.J."/>
            <person name="Goker M."/>
            <person name="Bristow J."/>
            <person name="Eisen J.A."/>
            <person name="Markowitz V."/>
            <person name="Hugenholtz P."/>
            <person name="Klenk H.P."/>
            <person name="Kyrpides N.C."/>
        </authorList>
    </citation>
    <scope>NUCLEOTIDE SEQUENCE [LARGE SCALE GENOMIC DNA]</scope>
    <source>
        <strain evidence="2">DSM 16823 / RW262 / RW262</strain>
    </source>
</reference>
<organism evidence="1 2">
    <name type="scientific">Fluviicola taffensis (strain DSM 16823 / NCIMB 13979 / RW262)</name>
    <dbReference type="NCBI Taxonomy" id="755732"/>
    <lineage>
        <taxon>Bacteria</taxon>
        <taxon>Pseudomonadati</taxon>
        <taxon>Bacteroidota</taxon>
        <taxon>Flavobacteriia</taxon>
        <taxon>Flavobacteriales</taxon>
        <taxon>Crocinitomicaceae</taxon>
        <taxon>Fluviicola</taxon>
    </lineage>
</organism>
<dbReference type="KEGG" id="fte:Fluta_0563"/>
<gene>
    <name evidence="1" type="ordered locus">Fluta_0563</name>
</gene>
<sequence length="74" mass="8959">MDYLWIVYEIMKEKRLVIYPKDIMLITGRSERYSRYLIQRIKKHLGKAEHQVVSISEFCTYMGLSLDEILLIIY</sequence>
<dbReference type="Proteomes" id="UP000007463">
    <property type="component" value="Chromosome"/>
</dbReference>
<evidence type="ECO:0000313" key="2">
    <source>
        <dbReference type="Proteomes" id="UP000007463"/>
    </source>
</evidence>
<protein>
    <submittedName>
        <fullName evidence="1">Uncharacterized protein</fullName>
    </submittedName>
</protein>
<reference evidence="2" key="2">
    <citation type="submission" date="2011-02" db="EMBL/GenBank/DDBJ databases">
        <title>The complete genome of Fluviicola taffensis DSM 16823.</title>
        <authorList>
            <consortium name="US DOE Joint Genome Institute (JGI-PGF)"/>
            <person name="Lucas S."/>
            <person name="Copeland A."/>
            <person name="Lapidus A."/>
            <person name="Bruce D."/>
            <person name="Goodwin L."/>
            <person name="Pitluck S."/>
            <person name="Kyrpides N."/>
            <person name="Mavromatis K."/>
            <person name="Ivanova N."/>
            <person name="Mikhailova N."/>
            <person name="Pagani I."/>
            <person name="Chertkov O."/>
            <person name="Detter J.C."/>
            <person name="Han C."/>
            <person name="Tapia R."/>
            <person name="Land M."/>
            <person name="Hauser L."/>
            <person name="Markowitz V."/>
            <person name="Cheng J.-F."/>
            <person name="Hugenholtz P."/>
            <person name="Woyke T."/>
            <person name="Wu D."/>
            <person name="Tindall B."/>
            <person name="Pomrenke H.G."/>
            <person name="Brambilla E."/>
            <person name="Klenk H.-P."/>
            <person name="Eisen J.A."/>
        </authorList>
    </citation>
    <scope>NUCLEOTIDE SEQUENCE [LARGE SCALE GENOMIC DNA]</scope>
    <source>
        <strain evidence="2">DSM 16823 / RW262 / RW262</strain>
    </source>
</reference>
<name>F2IGG2_FLUTR</name>
<dbReference type="HOGENOM" id="CLU_198869_0_0_10"/>
<proteinExistence type="predicted"/>
<dbReference type="AlphaFoldDB" id="F2IGG2"/>
<accession>F2IGG2</accession>
<evidence type="ECO:0000313" key="1">
    <source>
        <dbReference type="EMBL" id="AEA42568.1"/>
    </source>
</evidence>
<dbReference type="STRING" id="755732.Fluta_0563"/>